<keyword evidence="4" id="KW-0808">Transferase</keyword>
<evidence type="ECO:0000256" key="1">
    <source>
        <dbReference type="ARBA" id="ARBA00022553"/>
    </source>
</evidence>
<evidence type="ECO:0000313" key="4">
    <source>
        <dbReference type="EMBL" id="GAW96719.1"/>
    </source>
</evidence>
<dbReference type="PANTHER" id="PTHR44591">
    <property type="entry name" value="STRESS RESPONSE REGULATOR PROTEIN 1"/>
    <property type="match status" value="1"/>
</dbReference>
<dbReference type="InterPro" id="IPR011006">
    <property type="entry name" value="CheY-like_superfamily"/>
</dbReference>
<keyword evidence="1 2" id="KW-0597">Phosphoprotein</keyword>
<protein>
    <submittedName>
        <fullName evidence="4">Hybrid sensor histidine kinase/response regulator</fullName>
    </submittedName>
</protein>
<dbReference type="InterPro" id="IPR050595">
    <property type="entry name" value="Bact_response_regulator"/>
</dbReference>
<feature type="modified residue" description="4-aspartylphosphate" evidence="2">
    <location>
        <position position="55"/>
    </location>
</feature>
<evidence type="ECO:0000256" key="2">
    <source>
        <dbReference type="PROSITE-ProRule" id="PRU00169"/>
    </source>
</evidence>
<keyword evidence="4" id="KW-0418">Kinase</keyword>
<dbReference type="PANTHER" id="PTHR44591:SF3">
    <property type="entry name" value="RESPONSE REGULATORY DOMAIN-CONTAINING PROTEIN"/>
    <property type="match status" value="1"/>
</dbReference>
<evidence type="ECO:0000259" key="3">
    <source>
        <dbReference type="PROSITE" id="PS50110"/>
    </source>
</evidence>
<dbReference type="Proteomes" id="UP000197068">
    <property type="component" value="Unassembled WGS sequence"/>
</dbReference>
<gene>
    <name evidence="4" type="primary">chpA</name>
    <name evidence="4" type="ORF">MTCD1_02339</name>
</gene>
<name>A0ABQ0MWT5_9GAMM</name>
<dbReference type="EMBL" id="BDQM01000018">
    <property type="protein sequence ID" value="GAW96719.1"/>
    <property type="molecule type" value="Genomic_DNA"/>
</dbReference>
<feature type="domain" description="Response regulatory" evidence="3">
    <location>
        <begin position="3"/>
        <end position="124"/>
    </location>
</feature>
<dbReference type="RefSeq" id="WP_057182849.1">
    <property type="nucleotide sequence ID" value="NZ_BDQM01000018.1"/>
</dbReference>
<evidence type="ECO:0000313" key="5">
    <source>
        <dbReference type="Proteomes" id="UP000197068"/>
    </source>
</evidence>
<dbReference type="SUPFAM" id="SSF52172">
    <property type="entry name" value="CheY-like"/>
    <property type="match status" value="1"/>
</dbReference>
<dbReference type="Pfam" id="PF00072">
    <property type="entry name" value="Response_reg"/>
    <property type="match status" value="1"/>
</dbReference>
<proteinExistence type="predicted"/>
<dbReference type="Gene3D" id="3.40.50.2300">
    <property type="match status" value="1"/>
</dbReference>
<comment type="caution">
    <text evidence="4">The sequence shown here is derived from an EMBL/GenBank/DDBJ whole genome shotgun (WGS) entry which is preliminary data.</text>
</comment>
<dbReference type="SMART" id="SM00448">
    <property type="entry name" value="REC"/>
    <property type="match status" value="1"/>
</dbReference>
<sequence>MFNIMIIDDSKVALEITEEILSKEVNAQLNIRKFSCAVEAKNKLLSFQPDLVITDIEMPNTNGYEVIEFIKEISDVPIIAVSGSTLKKNDTATILHVANLIGADFTLTKNDIRSKLSDLVMSIFCKEKDR</sequence>
<dbReference type="PROSITE" id="PS50110">
    <property type="entry name" value="RESPONSE_REGULATORY"/>
    <property type="match status" value="1"/>
</dbReference>
<dbReference type="GO" id="GO:0016301">
    <property type="term" value="F:kinase activity"/>
    <property type="evidence" value="ECO:0007669"/>
    <property type="project" value="UniProtKB-KW"/>
</dbReference>
<organism evidence="4 5">
    <name type="scientific">Colwellia marinimaniae</name>
    <dbReference type="NCBI Taxonomy" id="1513592"/>
    <lineage>
        <taxon>Bacteria</taxon>
        <taxon>Pseudomonadati</taxon>
        <taxon>Pseudomonadota</taxon>
        <taxon>Gammaproteobacteria</taxon>
        <taxon>Alteromonadales</taxon>
        <taxon>Colwelliaceae</taxon>
        <taxon>Colwellia</taxon>
    </lineage>
</organism>
<keyword evidence="5" id="KW-1185">Reference proteome</keyword>
<dbReference type="InterPro" id="IPR001789">
    <property type="entry name" value="Sig_transdc_resp-reg_receiver"/>
</dbReference>
<accession>A0ABQ0MWT5</accession>
<reference evidence="4 5" key="1">
    <citation type="submission" date="2017-06" db="EMBL/GenBank/DDBJ databases">
        <title>Whole Genome Sequences of Colwellia marinimaniae MTCD1.</title>
        <authorList>
            <person name="Kusumoto H."/>
            <person name="Inoue M."/>
            <person name="Tanikawa K."/>
            <person name="Maeji H."/>
            <person name="Cameron J.H."/>
            <person name="Bartlett D.H."/>
        </authorList>
    </citation>
    <scope>NUCLEOTIDE SEQUENCE [LARGE SCALE GENOMIC DNA]</scope>
    <source>
        <strain evidence="4 5">MTCD1</strain>
    </source>
</reference>